<comment type="caution">
    <text evidence="1">The sequence shown here is derived from an EMBL/GenBank/DDBJ whole genome shotgun (WGS) entry which is preliminary data.</text>
</comment>
<evidence type="ECO:0000313" key="2">
    <source>
        <dbReference type="Proteomes" id="UP000716322"/>
    </source>
</evidence>
<sequence>MRPYFFARIALATVAVGRVVLRHLQQLSQIGIADPEATATISSIVGEEQLHHDQSAVCLRRAGVIERMIGSVISAATESVIWIGICA</sequence>
<proteinExistence type="predicted"/>
<reference evidence="1 2" key="1">
    <citation type="submission" date="2020-03" db="EMBL/GenBank/DDBJ databases">
        <title>Genome sequence of strain Massilia sp. TW-1.</title>
        <authorList>
            <person name="Chaudhary D.K."/>
        </authorList>
    </citation>
    <scope>NUCLEOTIDE SEQUENCE [LARGE SCALE GENOMIC DNA]</scope>
    <source>
        <strain evidence="1 2">TW-1</strain>
    </source>
</reference>
<gene>
    <name evidence="1" type="ORF">HAV22_22315</name>
</gene>
<name>A0ABX0PII0_9BURK</name>
<organism evidence="1 2">
    <name type="scientific">Telluria antibiotica</name>
    <dbReference type="NCBI Taxonomy" id="2717319"/>
    <lineage>
        <taxon>Bacteria</taxon>
        <taxon>Pseudomonadati</taxon>
        <taxon>Pseudomonadota</taxon>
        <taxon>Betaproteobacteria</taxon>
        <taxon>Burkholderiales</taxon>
        <taxon>Oxalobacteraceae</taxon>
        <taxon>Telluria group</taxon>
        <taxon>Telluria</taxon>
    </lineage>
</organism>
<dbReference type="EMBL" id="JAAQOM010000014">
    <property type="protein sequence ID" value="NIA56369.1"/>
    <property type="molecule type" value="Genomic_DNA"/>
</dbReference>
<evidence type="ECO:0000313" key="1">
    <source>
        <dbReference type="EMBL" id="NIA56369.1"/>
    </source>
</evidence>
<dbReference type="RefSeq" id="WP_166861965.1">
    <property type="nucleotide sequence ID" value="NZ_JAAQOM010000014.1"/>
</dbReference>
<keyword evidence="2" id="KW-1185">Reference proteome</keyword>
<dbReference type="Proteomes" id="UP000716322">
    <property type="component" value="Unassembled WGS sequence"/>
</dbReference>
<protein>
    <submittedName>
        <fullName evidence="1">Uncharacterized protein</fullName>
    </submittedName>
</protein>
<accession>A0ABX0PII0</accession>